<feature type="region of interest" description="Disordered" evidence="1">
    <location>
        <begin position="129"/>
        <end position="153"/>
    </location>
</feature>
<gene>
    <name evidence="2" type="ORF">KK1_000739</name>
</gene>
<accession>A0A151SIF0</accession>
<dbReference type="Gramene" id="C.cajan_00719.t">
    <property type="protein sequence ID" value="C.cajan_00719.t"/>
    <property type="gene ID" value="C.cajan_00719"/>
</dbReference>
<feature type="region of interest" description="Disordered" evidence="1">
    <location>
        <begin position="70"/>
        <end position="90"/>
    </location>
</feature>
<sequence length="282" mass="32466">EETTIARFQSGLNIDIRDKVELLPYRDLNELVQLCVKVENQLRRKSSLNKESTTSYPIKDFKKERYSSQSKVERSLEKEKEKEKQKEKFSMESKTSSIKCFKCLGKRHITSQCPTKKTLILRDNDIYSSDSASPSFSSSSEEEEVIDSNEESSPCERDLLVSRRLLTNTMSKTNPKQRFCSSRLVNNLNLTLIALPKAYKLQWLNEDGPLEVKEQVNIYFSIGKYKDEVLCDIIPMKASHVLLGRPSQYDRKDIRDGLTNKIGLTHMGKKYVLTPLLPSQVL</sequence>
<feature type="compositionally biased region" description="Acidic residues" evidence="1">
    <location>
        <begin position="140"/>
        <end position="150"/>
    </location>
</feature>
<dbReference type="EMBL" id="CM003613">
    <property type="protein sequence ID" value="KYP54548.1"/>
    <property type="molecule type" value="Genomic_DNA"/>
</dbReference>
<evidence type="ECO:0008006" key="4">
    <source>
        <dbReference type="Google" id="ProtNLM"/>
    </source>
</evidence>
<dbReference type="AlphaFoldDB" id="A0A151SIF0"/>
<feature type="compositionally biased region" description="Low complexity" evidence="1">
    <location>
        <begin position="129"/>
        <end position="139"/>
    </location>
</feature>
<protein>
    <recommendedName>
        <fullName evidence="4">CCHC-type domain-containing protein</fullName>
    </recommendedName>
</protein>
<organism evidence="2 3">
    <name type="scientific">Cajanus cajan</name>
    <name type="common">Pigeon pea</name>
    <name type="synonym">Cajanus indicus</name>
    <dbReference type="NCBI Taxonomy" id="3821"/>
    <lineage>
        <taxon>Eukaryota</taxon>
        <taxon>Viridiplantae</taxon>
        <taxon>Streptophyta</taxon>
        <taxon>Embryophyta</taxon>
        <taxon>Tracheophyta</taxon>
        <taxon>Spermatophyta</taxon>
        <taxon>Magnoliopsida</taxon>
        <taxon>eudicotyledons</taxon>
        <taxon>Gunneridae</taxon>
        <taxon>Pentapetalae</taxon>
        <taxon>rosids</taxon>
        <taxon>fabids</taxon>
        <taxon>Fabales</taxon>
        <taxon>Fabaceae</taxon>
        <taxon>Papilionoideae</taxon>
        <taxon>50 kb inversion clade</taxon>
        <taxon>NPAAA clade</taxon>
        <taxon>indigoferoid/millettioid clade</taxon>
        <taxon>Phaseoleae</taxon>
        <taxon>Cajanus</taxon>
    </lineage>
</organism>
<evidence type="ECO:0000313" key="2">
    <source>
        <dbReference type="EMBL" id="KYP54548.1"/>
    </source>
</evidence>
<dbReference type="CDD" id="cd00303">
    <property type="entry name" value="retropepsin_like"/>
    <property type="match status" value="1"/>
</dbReference>
<dbReference type="PANTHER" id="PTHR35046">
    <property type="entry name" value="ZINC KNUCKLE (CCHC-TYPE) FAMILY PROTEIN"/>
    <property type="match status" value="1"/>
</dbReference>
<dbReference type="PANTHER" id="PTHR35046:SF9">
    <property type="entry name" value="RNA-DIRECTED DNA POLYMERASE"/>
    <property type="match status" value="1"/>
</dbReference>
<evidence type="ECO:0000313" key="3">
    <source>
        <dbReference type="Proteomes" id="UP000075243"/>
    </source>
</evidence>
<feature type="non-terminal residue" evidence="2">
    <location>
        <position position="1"/>
    </location>
</feature>
<keyword evidence="3" id="KW-1185">Reference proteome</keyword>
<evidence type="ECO:0000256" key="1">
    <source>
        <dbReference type="SAM" id="MobiDB-lite"/>
    </source>
</evidence>
<dbReference type="Proteomes" id="UP000075243">
    <property type="component" value="Chromosome 11"/>
</dbReference>
<reference evidence="2 3" key="1">
    <citation type="journal article" date="2012" name="Nat. Biotechnol.">
        <title>Draft genome sequence of pigeonpea (Cajanus cajan), an orphan legume crop of resource-poor farmers.</title>
        <authorList>
            <person name="Varshney R.K."/>
            <person name="Chen W."/>
            <person name="Li Y."/>
            <person name="Bharti A.K."/>
            <person name="Saxena R.K."/>
            <person name="Schlueter J.A."/>
            <person name="Donoghue M.T."/>
            <person name="Azam S."/>
            <person name="Fan G."/>
            <person name="Whaley A.M."/>
            <person name="Farmer A.D."/>
            <person name="Sheridan J."/>
            <person name="Iwata A."/>
            <person name="Tuteja R."/>
            <person name="Penmetsa R.V."/>
            <person name="Wu W."/>
            <person name="Upadhyaya H.D."/>
            <person name="Yang S.P."/>
            <person name="Shah T."/>
            <person name="Saxena K.B."/>
            <person name="Michael T."/>
            <person name="McCombie W.R."/>
            <person name="Yang B."/>
            <person name="Zhang G."/>
            <person name="Yang H."/>
            <person name="Wang J."/>
            <person name="Spillane C."/>
            <person name="Cook D.R."/>
            <person name="May G.D."/>
            <person name="Xu X."/>
            <person name="Jackson S.A."/>
        </authorList>
    </citation>
    <scope>NUCLEOTIDE SEQUENCE [LARGE SCALE GENOMIC DNA]</scope>
    <source>
        <strain evidence="3">cv. Asha</strain>
    </source>
</reference>
<proteinExistence type="predicted"/>
<name>A0A151SIF0_CAJCA</name>